<protein>
    <submittedName>
        <fullName evidence="1">Uncharacterized protein</fullName>
    </submittedName>
</protein>
<dbReference type="AlphaFoldDB" id="A0A3E2H3K8"/>
<organism evidence="1 2">
    <name type="scientific">Scytalidium lignicola</name>
    <name type="common">Hyphomycete</name>
    <dbReference type="NCBI Taxonomy" id="5539"/>
    <lineage>
        <taxon>Eukaryota</taxon>
        <taxon>Fungi</taxon>
        <taxon>Dikarya</taxon>
        <taxon>Ascomycota</taxon>
        <taxon>Pezizomycotina</taxon>
        <taxon>Leotiomycetes</taxon>
        <taxon>Leotiomycetes incertae sedis</taxon>
        <taxon>Scytalidium</taxon>
    </lineage>
</organism>
<sequence>MSDQLDHSQIERLKDYYMQWDEATLLQMYREFRQQNSSSGRMSKEIREKGMAYLAALAQKEEQRLQLEEQQRLQLEEQQRQQLGA</sequence>
<accession>A0A3E2H3K8</accession>
<comment type="caution">
    <text evidence="1">The sequence shown here is derived from an EMBL/GenBank/DDBJ whole genome shotgun (WGS) entry which is preliminary data.</text>
</comment>
<dbReference type="Proteomes" id="UP000258309">
    <property type="component" value="Unassembled WGS sequence"/>
</dbReference>
<gene>
    <name evidence="1" type="ORF">B7463_g8501</name>
</gene>
<keyword evidence="2" id="KW-1185">Reference proteome</keyword>
<name>A0A3E2H3K8_SCYLI</name>
<reference evidence="1 2" key="1">
    <citation type="submission" date="2018-05" db="EMBL/GenBank/DDBJ databases">
        <title>Draft genome sequence of Scytalidium lignicola DSM 105466, a ubiquitous saprotrophic fungus.</title>
        <authorList>
            <person name="Buettner E."/>
            <person name="Gebauer A.M."/>
            <person name="Hofrichter M."/>
            <person name="Liers C."/>
            <person name="Kellner H."/>
        </authorList>
    </citation>
    <scope>NUCLEOTIDE SEQUENCE [LARGE SCALE GENOMIC DNA]</scope>
    <source>
        <strain evidence="1 2">DSM 105466</strain>
    </source>
</reference>
<proteinExistence type="predicted"/>
<feature type="non-terminal residue" evidence="1">
    <location>
        <position position="1"/>
    </location>
</feature>
<feature type="non-terminal residue" evidence="1">
    <location>
        <position position="85"/>
    </location>
</feature>
<evidence type="ECO:0000313" key="2">
    <source>
        <dbReference type="Proteomes" id="UP000258309"/>
    </source>
</evidence>
<evidence type="ECO:0000313" key="1">
    <source>
        <dbReference type="EMBL" id="RFU27832.1"/>
    </source>
</evidence>
<dbReference type="EMBL" id="NCSJ02000187">
    <property type="protein sequence ID" value="RFU27832.1"/>
    <property type="molecule type" value="Genomic_DNA"/>
</dbReference>